<keyword evidence="3 9" id="KW-0812">Transmembrane</keyword>
<comment type="similarity">
    <text evidence="7">Belongs to the YfgM family.</text>
</comment>
<dbReference type="PIRSF" id="PIRSF006170">
    <property type="entry name" value="YfgM"/>
    <property type="match status" value="1"/>
</dbReference>
<evidence type="ECO:0000256" key="1">
    <source>
        <dbReference type="ARBA" id="ARBA00004401"/>
    </source>
</evidence>
<dbReference type="GO" id="GO:0005886">
    <property type="term" value="C:plasma membrane"/>
    <property type="evidence" value="ECO:0007669"/>
    <property type="project" value="UniProtKB-SubCell"/>
</dbReference>
<dbReference type="STRING" id="1123010.SAMN02745724_02251"/>
<keyword evidence="5 9" id="KW-0472">Membrane</keyword>
<dbReference type="EMBL" id="FOLO01000015">
    <property type="protein sequence ID" value="SFC67954.1"/>
    <property type="molecule type" value="Genomic_DNA"/>
</dbReference>
<feature type="domain" description="Ancillary SecYEG translocon subunit/Cell division coordinator CpoB TPR" evidence="10">
    <location>
        <begin position="15"/>
        <end position="205"/>
    </location>
</feature>
<sequence length="216" mass="23433">MEIFSTEEEQAEAIKGFFRDNGIALAIGVVLGLGGLYGWRAYNQHTVDTTELTSDSYTKLVEKAGQEGSSLLADADTFIENNSGSSYAILAAFVTAKEAVDKNELDTAAEKLIWISTNTNNIEFKALAFTRLARIQLEQKKFDEALTTLGNTLPISFEATVAELKGDVYVAKNDLEQARKSYQVAVDAGGSENNTLLQIKLDNLAVVALNVPVSDK</sequence>
<dbReference type="SUPFAM" id="SSF48452">
    <property type="entry name" value="TPR-like"/>
    <property type="match status" value="1"/>
</dbReference>
<dbReference type="InterPro" id="IPR026039">
    <property type="entry name" value="YfgM"/>
</dbReference>
<evidence type="ECO:0000259" key="10">
    <source>
        <dbReference type="Pfam" id="PF09976"/>
    </source>
</evidence>
<comment type="subcellular location">
    <subcellularLocation>
        <location evidence="1">Cell membrane</location>
        <topology evidence="1">Single-pass type II membrane protein</topology>
    </subcellularLocation>
</comment>
<proteinExistence type="inferred from homology"/>
<dbReference type="OrthoDB" id="9789675at2"/>
<accession>A0A1I1L4I6</accession>
<dbReference type="AlphaFoldDB" id="A0A1I1L4I6"/>
<keyword evidence="12" id="KW-1185">Reference proteome</keyword>
<dbReference type="PANTHER" id="PTHR38035">
    <property type="entry name" value="UPF0070 PROTEIN YFGM"/>
    <property type="match status" value="1"/>
</dbReference>
<dbReference type="Pfam" id="PF09976">
    <property type="entry name" value="TPR_21"/>
    <property type="match status" value="1"/>
</dbReference>
<dbReference type="InterPro" id="IPR011990">
    <property type="entry name" value="TPR-like_helical_dom_sf"/>
</dbReference>
<keyword evidence="4 9" id="KW-1133">Transmembrane helix</keyword>
<evidence type="ECO:0000256" key="4">
    <source>
        <dbReference type="ARBA" id="ARBA00022989"/>
    </source>
</evidence>
<evidence type="ECO:0000256" key="5">
    <source>
        <dbReference type="ARBA" id="ARBA00023136"/>
    </source>
</evidence>
<dbReference type="Gene3D" id="1.25.40.10">
    <property type="entry name" value="Tetratricopeptide repeat domain"/>
    <property type="match status" value="1"/>
</dbReference>
<name>A0A1I1L4I6_9GAMM</name>
<keyword evidence="6" id="KW-0143">Chaperone</keyword>
<evidence type="ECO:0000313" key="11">
    <source>
        <dbReference type="EMBL" id="SFC67954.1"/>
    </source>
</evidence>
<evidence type="ECO:0000256" key="8">
    <source>
        <dbReference type="ARBA" id="ARBA00024235"/>
    </source>
</evidence>
<evidence type="ECO:0000256" key="3">
    <source>
        <dbReference type="ARBA" id="ARBA00022692"/>
    </source>
</evidence>
<dbReference type="PANTHER" id="PTHR38035:SF1">
    <property type="entry name" value="ANCILLARY SECYEG TRANSLOCON SUBUNIT"/>
    <property type="match status" value="1"/>
</dbReference>
<dbReference type="GO" id="GO:0044877">
    <property type="term" value="F:protein-containing complex binding"/>
    <property type="evidence" value="ECO:0007669"/>
    <property type="project" value="InterPro"/>
</dbReference>
<dbReference type="InterPro" id="IPR018704">
    <property type="entry name" value="SecYEG/CpoB_TPR"/>
</dbReference>
<evidence type="ECO:0000256" key="7">
    <source>
        <dbReference type="ARBA" id="ARBA00024197"/>
    </source>
</evidence>
<evidence type="ECO:0000313" key="12">
    <source>
        <dbReference type="Proteomes" id="UP000198862"/>
    </source>
</evidence>
<reference evidence="11 12" key="1">
    <citation type="submission" date="2016-10" db="EMBL/GenBank/DDBJ databases">
        <authorList>
            <person name="de Groot N.N."/>
        </authorList>
    </citation>
    <scope>NUCLEOTIDE SEQUENCE [LARGE SCALE GENOMIC DNA]</scope>
    <source>
        <strain evidence="11 12">DSM 6059</strain>
    </source>
</reference>
<organism evidence="11 12">
    <name type="scientific">Pseudoalteromonas denitrificans DSM 6059</name>
    <dbReference type="NCBI Taxonomy" id="1123010"/>
    <lineage>
        <taxon>Bacteria</taxon>
        <taxon>Pseudomonadati</taxon>
        <taxon>Pseudomonadota</taxon>
        <taxon>Gammaproteobacteria</taxon>
        <taxon>Alteromonadales</taxon>
        <taxon>Pseudoalteromonadaceae</taxon>
        <taxon>Pseudoalteromonas</taxon>
    </lineage>
</organism>
<feature type="transmembrane region" description="Helical" evidence="9">
    <location>
        <begin position="21"/>
        <end position="39"/>
    </location>
</feature>
<protein>
    <recommendedName>
        <fullName evidence="8">Ancillary SecYEG translocon subunit</fullName>
    </recommendedName>
</protein>
<evidence type="ECO:0000256" key="2">
    <source>
        <dbReference type="ARBA" id="ARBA00022475"/>
    </source>
</evidence>
<gene>
    <name evidence="11" type="ORF">SAMN02745724_02251</name>
</gene>
<dbReference type="RefSeq" id="WP_091983696.1">
    <property type="nucleotide sequence ID" value="NZ_FOLO01000015.1"/>
</dbReference>
<evidence type="ECO:0000256" key="6">
    <source>
        <dbReference type="ARBA" id="ARBA00023186"/>
    </source>
</evidence>
<evidence type="ECO:0000256" key="9">
    <source>
        <dbReference type="SAM" id="Phobius"/>
    </source>
</evidence>
<dbReference type="Proteomes" id="UP000198862">
    <property type="component" value="Unassembled WGS sequence"/>
</dbReference>
<keyword evidence="2" id="KW-1003">Cell membrane</keyword>